<gene>
    <name evidence="1" type="ORF">HCT48_00755</name>
</gene>
<name>A0A968KV55_9SPIO</name>
<protein>
    <recommendedName>
        <fullName evidence="3">Alginate export domain-containing protein</fullName>
    </recommendedName>
</protein>
<organism evidence="1 2">
    <name type="scientific">Entomospira culicis</name>
    <dbReference type="NCBI Taxonomy" id="2719989"/>
    <lineage>
        <taxon>Bacteria</taxon>
        <taxon>Pseudomonadati</taxon>
        <taxon>Spirochaetota</taxon>
        <taxon>Spirochaetia</taxon>
        <taxon>Spirochaetales</taxon>
        <taxon>Spirochaetaceae</taxon>
        <taxon>Entomospira</taxon>
    </lineage>
</organism>
<dbReference type="RefSeq" id="WP_167694872.1">
    <property type="nucleotide sequence ID" value="NZ_CP118181.1"/>
</dbReference>
<dbReference type="EMBL" id="JAATLM010000001">
    <property type="protein sequence ID" value="NIZ68753.1"/>
    <property type="molecule type" value="Genomic_DNA"/>
</dbReference>
<dbReference type="AlphaFoldDB" id="A0A968KV55"/>
<comment type="caution">
    <text evidence="1">The sequence shown here is derived from an EMBL/GenBank/DDBJ whole genome shotgun (WGS) entry which is preliminary data.</text>
</comment>
<proteinExistence type="predicted"/>
<sequence>MIKYRIWIGVVWLVLSIHGSWAQEEDILDPEDRQEVDEDAPPREPVHAFFMYGHVDMRGWAGPRLTSPSSVSGQNIFPGGLPRPDRPQVGDLYGGARVINTFLGLEYLYETFFGTVLELNFEGNMADFSLFFDQDTVSVRRAYGWIDVLRWLNRDKDIGLKFWVGQLSFEEEPAFTAPHRLGGSATNFRLSTQLELFRAAMFDTLLWRIDMPVYAVQDYVDLSFTVTSDLDFSRAHNGWTIMGEVTANRIRLGSVATVGINMYYHHWQGGDPKNPDELWVAESGNTRHNNFSGRGLFGSHLVGTSANITFHLPQRMRVNIGFMGDYQWYFGDYLIQRFEENFNVVETNGRLDTYFGQRKGSVAFQTGVHFVHPDWVSIWAGWINRATDMLGFSHDEGVIGMRSNGYLALRLDFLMFDAAHGLSFYNGIAIGLTEARPGAWDQMGRIGYDIGLAYRPVDGFLVRTGWHAGSWFLGQIVAPGNSPSRSRDGQFYIRIQWAMRAQLWSSEKAEN</sequence>
<keyword evidence="2" id="KW-1185">Reference proteome</keyword>
<evidence type="ECO:0000313" key="2">
    <source>
        <dbReference type="Proteomes" id="UP000778951"/>
    </source>
</evidence>
<evidence type="ECO:0008006" key="3">
    <source>
        <dbReference type="Google" id="ProtNLM"/>
    </source>
</evidence>
<accession>A0A968KV55</accession>
<reference evidence="1" key="1">
    <citation type="submission" date="2020-03" db="EMBL/GenBank/DDBJ databases">
        <title>Spirochaetal bacteria isolated from arthropods constitute a novel genus Entomospira genus novum within the order Spirochaetales.</title>
        <authorList>
            <person name="Grana-Miraglia L."/>
            <person name="Sikutova S."/>
            <person name="Fingerle V."/>
            <person name="Sing A."/>
            <person name="Castillo-Ramirez S."/>
            <person name="Margos G."/>
            <person name="Rudolf I."/>
        </authorList>
    </citation>
    <scope>NUCLEOTIDE SEQUENCE</scope>
    <source>
        <strain evidence="1">BR149</strain>
    </source>
</reference>
<dbReference type="Proteomes" id="UP000778951">
    <property type="component" value="Unassembled WGS sequence"/>
</dbReference>
<evidence type="ECO:0000313" key="1">
    <source>
        <dbReference type="EMBL" id="NIZ68753.1"/>
    </source>
</evidence>